<evidence type="ECO:0000259" key="3">
    <source>
        <dbReference type="Pfam" id="PF24092"/>
    </source>
</evidence>
<organism evidence="4 5">
    <name type="scientific">Mycobacterium branderi</name>
    <dbReference type="NCBI Taxonomy" id="43348"/>
    <lineage>
        <taxon>Bacteria</taxon>
        <taxon>Bacillati</taxon>
        <taxon>Actinomycetota</taxon>
        <taxon>Actinomycetes</taxon>
        <taxon>Mycobacteriales</taxon>
        <taxon>Mycobacteriaceae</taxon>
        <taxon>Mycobacterium</taxon>
    </lineage>
</organism>
<dbReference type="Pfam" id="PF24092">
    <property type="entry name" value="DUF7373_C"/>
    <property type="match status" value="1"/>
</dbReference>
<feature type="signal peptide" evidence="1">
    <location>
        <begin position="1"/>
        <end position="28"/>
    </location>
</feature>
<dbReference type="Pfam" id="PF24088">
    <property type="entry name" value="DUF7373"/>
    <property type="match status" value="1"/>
</dbReference>
<reference evidence="4 5" key="1">
    <citation type="journal article" date="2019" name="Emerg. Microbes Infect.">
        <title>Comprehensive subspecies identification of 175 nontuberculous mycobacteria species based on 7547 genomic profiles.</title>
        <authorList>
            <person name="Matsumoto Y."/>
            <person name="Kinjo T."/>
            <person name="Motooka D."/>
            <person name="Nabeya D."/>
            <person name="Jung N."/>
            <person name="Uechi K."/>
            <person name="Horii T."/>
            <person name="Iida T."/>
            <person name="Fujita J."/>
            <person name="Nakamura S."/>
        </authorList>
    </citation>
    <scope>NUCLEOTIDE SEQUENCE [LARGE SCALE GENOMIC DNA]</scope>
    <source>
        <strain evidence="4 5">JCM 12687</strain>
        <plasmid evidence="4">pJCM12687</plasmid>
    </source>
</reference>
<accession>A0ABM7KVP7</accession>
<protein>
    <submittedName>
        <fullName evidence="4">Uncharacterized protein</fullName>
    </submittedName>
</protein>
<geneLocation type="plasmid" evidence="4 5">
    <name>pJCM12687</name>
</geneLocation>
<keyword evidence="4" id="KW-0614">Plasmid</keyword>
<sequence length="404" mass="42317">MTRHPRRWALAAAAAAAAATLACSTTIAGTPGKEPAAGGSDGVDVALLDAGNFPTAPRPPLGAAGDAVRGGWAEARRLASALLGPWEADADLIDYSQFESGVVKNTDSVNALLGAPLGAALDGHHFVAGFSSSRHTEKGTYKTLLNMVLEMAGPADATEAVAAMAAKSGALTLPLDTNPVPTQQFSIPRYPATTALTYSWTEQYPAPGGPRFAVTALTAHGQYVLAQTAVSADNADAAAQLIATTLDLQQPLIDTFKPTPVNQLPQLPLDPDGLMARTMAPRAENETVSDGIYDAHGALHLASDDPVHLQALFKSTGVQQAAVLLETRVYRTPDSAAAARIVADMTGPHQVAGISGMPQAKCFNETLAYWCVASAERYAYQMQNEQENALHQMMAAQYRMLTGK</sequence>
<dbReference type="PROSITE" id="PS51257">
    <property type="entry name" value="PROKAR_LIPOPROTEIN"/>
    <property type="match status" value="1"/>
</dbReference>
<dbReference type="InterPro" id="IPR055797">
    <property type="entry name" value="DUF7373"/>
</dbReference>
<dbReference type="Proteomes" id="UP000467379">
    <property type="component" value="Plasmid pJCM12687"/>
</dbReference>
<dbReference type="InterPro" id="IPR056463">
    <property type="entry name" value="DUF7373_C"/>
</dbReference>
<dbReference type="PROSITE" id="PS51318">
    <property type="entry name" value="TAT"/>
    <property type="match status" value="1"/>
</dbReference>
<feature type="domain" description="DUF7373" evidence="3">
    <location>
        <begin position="274"/>
        <end position="402"/>
    </location>
</feature>
<evidence type="ECO:0000259" key="2">
    <source>
        <dbReference type="Pfam" id="PF24088"/>
    </source>
</evidence>
<evidence type="ECO:0000313" key="4">
    <source>
        <dbReference type="EMBL" id="BBZ15205.1"/>
    </source>
</evidence>
<keyword evidence="5" id="KW-1185">Reference proteome</keyword>
<keyword evidence="1" id="KW-0732">Signal</keyword>
<dbReference type="InterPro" id="IPR006311">
    <property type="entry name" value="TAT_signal"/>
</dbReference>
<feature type="domain" description="DUF7373" evidence="2">
    <location>
        <begin position="62"/>
        <end position="269"/>
    </location>
</feature>
<dbReference type="RefSeq" id="WP_232080434.1">
    <property type="nucleotide sequence ID" value="NZ_AP022607.1"/>
</dbReference>
<gene>
    <name evidence="4" type="ORF">MBRA_54000</name>
</gene>
<evidence type="ECO:0000313" key="5">
    <source>
        <dbReference type="Proteomes" id="UP000467379"/>
    </source>
</evidence>
<evidence type="ECO:0000256" key="1">
    <source>
        <dbReference type="SAM" id="SignalP"/>
    </source>
</evidence>
<name>A0ABM7KVP7_9MYCO</name>
<dbReference type="EMBL" id="AP022607">
    <property type="protein sequence ID" value="BBZ15205.1"/>
    <property type="molecule type" value="Genomic_DNA"/>
</dbReference>
<feature type="chain" id="PRO_5047082809" evidence="1">
    <location>
        <begin position="29"/>
        <end position="404"/>
    </location>
</feature>
<proteinExistence type="predicted"/>